<evidence type="ECO:0000256" key="8">
    <source>
        <dbReference type="ARBA" id="ARBA00022840"/>
    </source>
</evidence>
<dbReference type="InterPro" id="IPR003661">
    <property type="entry name" value="HisK_dim/P_dom"/>
</dbReference>
<protein>
    <recommendedName>
        <fullName evidence="3">histidine kinase</fullName>
        <ecNumber evidence="3">2.7.13.3</ecNumber>
    </recommendedName>
</protein>
<dbReference type="Gene3D" id="3.40.50.2300">
    <property type="match status" value="1"/>
</dbReference>
<dbReference type="Gene3D" id="3.30.565.10">
    <property type="entry name" value="Histidine kinase-like ATPase, C-terminal domain"/>
    <property type="match status" value="1"/>
</dbReference>
<dbReference type="InterPro" id="IPR011006">
    <property type="entry name" value="CheY-like_superfamily"/>
</dbReference>
<keyword evidence="18" id="KW-1185">Reference proteome</keyword>
<keyword evidence="6 13" id="KW-0812">Transmembrane</keyword>
<keyword evidence="4" id="KW-1003">Cell membrane</keyword>
<dbReference type="EC" id="2.7.13.3" evidence="3"/>
<dbReference type="CDD" id="cd16922">
    <property type="entry name" value="HATPase_EvgS-ArcB-TorS-like"/>
    <property type="match status" value="1"/>
</dbReference>
<keyword evidence="11 13" id="KW-0472">Membrane</keyword>
<keyword evidence="10" id="KW-0902">Two-component regulatory system</keyword>
<dbReference type="SMART" id="SM00388">
    <property type="entry name" value="HisKA"/>
    <property type="match status" value="1"/>
</dbReference>
<evidence type="ECO:0000313" key="17">
    <source>
        <dbReference type="EMBL" id="MFC4526078.1"/>
    </source>
</evidence>
<evidence type="ECO:0000259" key="16">
    <source>
        <dbReference type="PROSITE" id="PS50112"/>
    </source>
</evidence>
<dbReference type="InterPro" id="IPR036890">
    <property type="entry name" value="HATPase_C_sf"/>
</dbReference>
<feature type="domain" description="PAS" evidence="16">
    <location>
        <begin position="516"/>
        <end position="571"/>
    </location>
</feature>
<dbReference type="CDD" id="cd01007">
    <property type="entry name" value="PBP2_BvgS_HisK_like"/>
    <property type="match status" value="2"/>
</dbReference>
<proteinExistence type="predicted"/>
<dbReference type="SUPFAM" id="SSF53850">
    <property type="entry name" value="Periplasmic binding protein-like II"/>
    <property type="match status" value="2"/>
</dbReference>
<dbReference type="CDD" id="cd00130">
    <property type="entry name" value="PAS"/>
    <property type="match status" value="2"/>
</dbReference>
<dbReference type="PANTHER" id="PTHR45339:SF1">
    <property type="entry name" value="HYBRID SIGNAL TRANSDUCTION HISTIDINE KINASE J"/>
    <property type="match status" value="1"/>
</dbReference>
<gene>
    <name evidence="17" type="ORF">ACFO5W_05450</name>
</gene>
<comment type="caution">
    <text evidence="17">The sequence shown here is derived from an EMBL/GenBank/DDBJ whole genome shotgun (WGS) entry which is preliminary data.</text>
</comment>
<dbReference type="SUPFAM" id="SSF47226">
    <property type="entry name" value="Histidine-containing phosphotransfer domain, HPT domain"/>
    <property type="match status" value="1"/>
</dbReference>
<keyword evidence="8 17" id="KW-0067">ATP-binding</keyword>
<accession>A0ABV9BZM9</accession>
<feature type="domain" description="Response regulatory" evidence="15">
    <location>
        <begin position="1151"/>
        <end position="1269"/>
    </location>
</feature>
<dbReference type="InterPro" id="IPR035965">
    <property type="entry name" value="PAS-like_dom_sf"/>
</dbReference>
<dbReference type="SUPFAM" id="SSF47384">
    <property type="entry name" value="Homodimeric domain of signal transducing histidine kinase"/>
    <property type="match status" value="1"/>
</dbReference>
<dbReference type="InterPro" id="IPR013656">
    <property type="entry name" value="PAS_4"/>
</dbReference>
<comment type="subcellular location">
    <subcellularLocation>
        <location evidence="2">Cell membrane</location>
        <topology evidence="2">Multi-pass membrane protein</topology>
    </subcellularLocation>
</comment>
<keyword evidence="9 13" id="KW-1133">Transmembrane helix</keyword>
<dbReference type="InterPro" id="IPR036097">
    <property type="entry name" value="HisK_dim/P_sf"/>
</dbReference>
<name>A0ABV9BZM9_9GAMM</name>
<evidence type="ECO:0000256" key="5">
    <source>
        <dbReference type="ARBA" id="ARBA00022553"/>
    </source>
</evidence>
<dbReference type="CDD" id="cd17546">
    <property type="entry name" value="REC_hyHK_CKI1_RcsC-like"/>
    <property type="match status" value="1"/>
</dbReference>
<feature type="modified residue" description="4-aspartylphosphate" evidence="12">
    <location>
        <position position="1200"/>
    </location>
</feature>
<dbReference type="SUPFAM" id="SSF52172">
    <property type="entry name" value="CheY-like"/>
    <property type="match status" value="1"/>
</dbReference>
<dbReference type="Gene3D" id="3.40.190.10">
    <property type="entry name" value="Periplasmic binding protein-like II"/>
    <property type="match status" value="4"/>
</dbReference>
<dbReference type="NCBIfam" id="TIGR00229">
    <property type="entry name" value="sensory_box"/>
    <property type="match status" value="2"/>
</dbReference>
<feature type="transmembrane region" description="Helical" evidence="13">
    <location>
        <begin position="475"/>
        <end position="496"/>
    </location>
</feature>
<dbReference type="Proteomes" id="UP001595961">
    <property type="component" value="Unassembled WGS sequence"/>
</dbReference>
<dbReference type="Gene3D" id="3.30.450.20">
    <property type="entry name" value="PAS domain"/>
    <property type="match status" value="2"/>
</dbReference>
<dbReference type="Pfam" id="PF00072">
    <property type="entry name" value="Response_reg"/>
    <property type="match status" value="1"/>
</dbReference>
<dbReference type="InterPro" id="IPR005467">
    <property type="entry name" value="His_kinase_dom"/>
</dbReference>
<dbReference type="EMBL" id="JBHSGA010000009">
    <property type="protein sequence ID" value="MFC4526078.1"/>
    <property type="molecule type" value="Genomic_DNA"/>
</dbReference>
<dbReference type="SUPFAM" id="SSF55785">
    <property type="entry name" value="PYP-like sensor domain (PAS domain)"/>
    <property type="match status" value="2"/>
</dbReference>
<dbReference type="SMART" id="SM00062">
    <property type="entry name" value="PBPb"/>
    <property type="match status" value="2"/>
</dbReference>
<evidence type="ECO:0000256" key="7">
    <source>
        <dbReference type="ARBA" id="ARBA00022741"/>
    </source>
</evidence>
<evidence type="ECO:0000256" key="6">
    <source>
        <dbReference type="ARBA" id="ARBA00022692"/>
    </source>
</evidence>
<dbReference type="GO" id="GO:0005524">
    <property type="term" value="F:ATP binding"/>
    <property type="evidence" value="ECO:0007669"/>
    <property type="project" value="UniProtKB-KW"/>
</dbReference>
<keyword evidence="5 12" id="KW-0597">Phosphoprotein</keyword>
<evidence type="ECO:0000313" key="18">
    <source>
        <dbReference type="Proteomes" id="UP001595961"/>
    </source>
</evidence>
<organism evidence="17 18">
    <name type="scientific">Dyella halodurans</name>
    <dbReference type="NCBI Taxonomy" id="1920171"/>
    <lineage>
        <taxon>Bacteria</taxon>
        <taxon>Pseudomonadati</taxon>
        <taxon>Pseudomonadota</taxon>
        <taxon>Gammaproteobacteria</taxon>
        <taxon>Lysobacterales</taxon>
        <taxon>Rhodanobacteraceae</taxon>
        <taxon>Dyella</taxon>
    </lineage>
</organism>
<dbReference type="InterPro" id="IPR004358">
    <property type="entry name" value="Sig_transdc_His_kin-like_C"/>
</dbReference>
<dbReference type="Pfam" id="PF00512">
    <property type="entry name" value="HisKA"/>
    <property type="match status" value="1"/>
</dbReference>
<dbReference type="InterPro" id="IPR003594">
    <property type="entry name" value="HATPase_dom"/>
</dbReference>
<dbReference type="Pfam" id="PF02518">
    <property type="entry name" value="HATPase_c"/>
    <property type="match status" value="1"/>
</dbReference>
<sequence length="1386" mass="152157">MIEVAVLAGDQLPMQAWVAGRPAGFAVDYARLLAGRLGMRLEFRPFTNLEAVAFGGSSEPPPFDLLLGLVKSEVGEGRFDFLTPYETGPLILVTRKGDEQIRDEHDLNHTRIVIERPFRNLAVQLAERYPQATQVFANDGRQAMDMLTAGQADAYLGTPLARVRALLNERASDDLAVMTPTSFPALSIAMAILHGHPMLVQLLRKAEASVAAEDLDSLRERWGLAGDVNLPTPAAAGLSADDRSLLKALPPLRVGFETDRFPYTFLNGQGHFDGLAADYVEILRQELGLRIQPVPANDSASLQRMVRANEVDMVVAAMPEDFRVEDMIFSRPYEHFPEVIVANANNRSIAGPEDLAEHVVAAREETVPRLQLLMPHSRLLPVGSNEAGLGLVAAGRADAYIGTLPAIDNLIRNRYTTLRIMGPSGDDQDFTVGLNRRYGHLMPLINRLLAGVKDRQRMAIRSRWLTTEYYYGVPWKWVVLGILVAVAILAIIGFAYTRLRRLMRARELAEQELALQLAFQQALLESIPYPVFVKDAEGRYIAVNRAYETMFECSRTDLLGRTLIETRHARDLDAEALHQADMEVLSQGGEIRRELHLSTLRGTDTARDVLLWLHTFLRGSDQGVGLLGTVVDVSDLRKAEARATASEQRLHDTNDSLPGVVLRARYSVDGNATYEYISGPVEALLGLTYEEMMQGPRRPFDVMPLEDRPLVQETIEQLLAGRAPEKVEFRVNTATGVRWVRASVGMPRSEAPGTVSCSIFCTDITREKEQAQALVEAKAVAEAAVAAKSAFLAMMSHEIRTPMAGVLGLIELLDKTPLDREQAHMIDMVHDSAGVLLQILDDILDFSRIEAGRLILDIHPFDLRALADGVLGLFASRAQEKGVRLYAVLDWRLAAEYQGDMTRVRQIITNLLSNALKFTEKGHVELRIEFLGESAEGHRLSIAVMDTGIGISEEQLGRLFHPFVQAEISTTRRYGGTGLGLSISNHLAQMMGGQVRLTSAVGFGTQATFEVLLPVQRALQPQPAMAGKAALLCTRDLMLERELSNVFSAMGMSVVGADANDLGDFSANDVDLFAVDADLARGGVLPDGARVIQLIDSPDPRGFYVDDGQVKLSGHPLLWRSAVEACHAVLGLTMPQRTAASATAVATHAARILVAEDHPTNRAVISRQLERLGYTHTIVENGLQALEALASEHYDLLITDCHMPVLDGFALARRIREREKGGASRLPIVALSASALPEEVTRCRAAGMDEFLAKPVKLDDLGAMLSACLAHLPSERPRAEVSGAANTNPRIRTLLEVFGSTQQVTHVLRGLLDASRKDLMALDQAVQRDDREAQRDILHRIHGALRLLGDNADESAGEDATQRQALVGRLDALEALLEELERHQPN</sequence>
<evidence type="ECO:0000256" key="1">
    <source>
        <dbReference type="ARBA" id="ARBA00000085"/>
    </source>
</evidence>
<dbReference type="SMART" id="SM00387">
    <property type="entry name" value="HATPase_c"/>
    <property type="match status" value="1"/>
</dbReference>
<feature type="domain" description="Histidine kinase" evidence="14">
    <location>
        <begin position="794"/>
        <end position="1017"/>
    </location>
</feature>
<keyword evidence="7" id="KW-0547">Nucleotide-binding</keyword>
<dbReference type="InterPro" id="IPR036641">
    <property type="entry name" value="HPT_dom_sf"/>
</dbReference>
<evidence type="ECO:0000256" key="3">
    <source>
        <dbReference type="ARBA" id="ARBA00012438"/>
    </source>
</evidence>
<comment type="catalytic activity">
    <reaction evidence="1">
        <text>ATP + protein L-histidine = ADP + protein N-phospho-L-histidine.</text>
        <dbReference type="EC" id="2.7.13.3"/>
    </reaction>
</comment>
<dbReference type="PROSITE" id="PS50109">
    <property type="entry name" value="HIS_KIN"/>
    <property type="match status" value="1"/>
</dbReference>
<reference evidence="18" key="1">
    <citation type="journal article" date="2019" name="Int. J. Syst. Evol. Microbiol.">
        <title>The Global Catalogue of Microorganisms (GCM) 10K type strain sequencing project: providing services to taxonomists for standard genome sequencing and annotation.</title>
        <authorList>
            <consortium name="The Broad Institute Genomics Platform"/>
            <consortium name="The Broad Institute Genome Sequencing Center for Infectious Disease"/>
            <person name="Wu L."/>
            <person name="Ma J."/>
        </authorList>
    </citation>
    <scope>NUCLEOTIDE SEQUENCE [LARGE SCALE GENOMIC DNA]</scope>
    <source>
        <strain evidence="18">CCM 4481</strain>
    </source>
</reference>
<dbReference type="InterPro" id="IPR000014">
    <property type="entry name" value="PAS"/>
</dbReference>
<dbReference type="Gene3D" id="1.10.287.130">
    <property type="match status" value="1"/>
</dbReference>
<dbReference type="PROSITE" id="PS50112">
    <property type="entry name" value="PAS"/>
    <property type="match status" value="2"/>
</dbReference>
<evidence type="ECO:0000259" key="14">
    <source>
        <dbReference type="PROSITE" id="PS50109"/>
    </source>
</evidence>
<evidence type="ECO:0000256" key="12">
    <source>
        <dbReference type="PROSITE-ProRule" id="PRU00169"/>
    </source>
</evidence>
<evidence type="ECO:0000256" key="13">
    <source>
        <dbReference type="SAM" id="Phobius"/>
    </source>
</evidence>
<evidence type="ECO:0000256" key="9">
    <source>
        <dbReference type="ARBA" id="ARBA00022989"/>
    </source>
</evidence>
<dbReference type="Pfam" id="PF00497">
    <property type="entry name" value="SBP_bac_3"/>
    <property type="match status" value="2"/>
</dbReference>
<dbReference type="PANTHER" id="PTHR45339">
    <property type="entry name" value="HYBRID SIGNAL TRANSDUCTION HISTIDINE KINASE J"/>
    <property type="match status" value="1"/>
</dbReference>
<dbReference type="Pfam" id="PF08448">
    <property type="entry name" value="PAS_4"/>
    <property type="match status" value="2"/>
</dbReference>
<evidence type="ECO:0000259" key="15">
    <source>
        <dbReference type="PROSITE" id="PS50110"/>
    </source>
</evidence>
<evidence type="ECO:0000256" key="2">
    <source>
        <dbReference type="ARBA" id="ARBA00004651"/>
    </source>
</evidence>
<feature type="domain" description="PAS" evidence="16">
    <location>
        <begin position="666"/>
        <end position="722"/>
    </location>
</feature>
<dbReference type="PRINTS" id="PR00344">
    <property type="entry name" value="BCTRLSENSOR"/>
</dbReference>
<dbReference type="InterPro" id="IPR001789">
    <property type="entry name" value="Sig_transdc_resp-reg_receiver"/>
</dbReference>
<dbReference type="PROSITE" id="PS50110">
    <property type="entry name" value="RESPONSE_REGULATORY"/>
    <property type="match status" value="1"/>
</dbReference>
<dbReference type="SUPFAM" id="SSF55874">
    <property type="entry name" value="ATPase domain of HSP90 chaperone/DNA topoisomerase II/histidine kinase"/>
    <property type="match status" value="1"/>
</dbReference>
<dbReference type="CDD" id="cd00082">
    <property type="entry name" value="HisKA"/>
    <property type="match status" value="1"/>
</dbReference>
<dbReference type="SMART" id="SM00091">
    <property type="entry name" value="PAS"/>
    <property type="match status" value="2"/>
</dbReference>
<evidence type="ECO:0000256" key="4">
    <source>
        <dbReference type="ARBA" id="ARBA00022475"/>
    </source>
</evidence>
<dbReference type="SMART" id="SM00448">
    <property type="entry name" value="REC"/>
    <property type="match status" value="1"/>
</dbReference>
<evidence type="ECO:0000256" key="10">
    <source>
        <dbReference type="ARBA" id="ARBA00023012"/>
    </source>
</evidence>
<dbReference type="InterPro" id="IPR001638">
    <property type="entry name" value="Solute-binding_3/MltF_N"/>
</dbReference>
<evidence type="ECO:0000256" key="11">
    <source>
        <dbReference type="ARBA" id="ARBA00023136"/>
    </source>
</evidence>
<dbReference type="RefSeq" id="WP_266152194.1">
    <property type="nucleotide sequence ID" value="NZ_CP064028.1"/>
</dbReference>